<dbReference type="PANTHER" id="PTHR11439">
    <property type="entry name" value="GAG-POL-RELATED RETROTRANSPOSON"/>
    <property type="match status" value="1"/>
</dbReference>
<reference evidence="1" key="1">
    <citation type="journal article" date="2019" name="Sci. Rep.">
        <title>Draft genome of Tanacetum cinerariifolium, the natural source of mosquito coil.</title>
        <authorList>
            <person name="Yamashiro T."/>
            <person name="Shiraishi A."/>
            <person name="Satake H."/>
            <person name="Nakayama K."/>
        </authorList>
    </citation>
    <scope>NUCLEOTIDE SEQUENCE</scope>
</reference>
<comment type="caution">
    <text evidence="1">The sequence shown here is derived from an EMBL/GenBank/DDBJ whole genome shotgun (WGS) entry which is preliminary data.</text>
</comment>
<dbReference type="EMBL" id="BKCJ010080792">
    <property type="protein sequence ID" value="GEW92876.1"/>
    <property type="molecule type" value="Genomic_DNA"/>
</dbReference>
<sequence length="265" mass="29615">MKPLRFQDESNMDAYAFVAIEEEDTHEPLTYREAVACEDSSKSYALGKSKAKIGSTKSLLKKEFDMKDLGKANKILGMEIVRDRSRKIIRVSQSGDYVVERTSKVSYANAVGSLMYLMVCMRPDIAYAVGLVYATNHGNHVDVTCFVDSNYAKDPDKEAVYMALTEAVNEAIWLRGLLEELGVELNTVAVNCDNQGAIHLSWNHVFHEKTNYINVHYHFIIAVLEAKTVKVLNVGTRHNVADALTNVVPGLKLQHFLELLNVGVC</sequence>
<evidence type="ECO:0000313" key="1">
    <source>
        <dbReference type="EMBL" id="GEW92876.1"/>
    </source>
</evidence>
<dbReference type="PANTHER" id="PTHR11439:SF491">
    <property type="entry name" value="INTEGRASE CATALYTIC DOMAIN-CONTAINING PROTEIN"/>
    <property type="match status" value="1"/>
</dbReference>
<dbReference type="AlphaFoldDB" id="A0A699GZU1"/>
<protein>
    <submittedName>
        <fullName evidence="1">Copia LTR rider</fullName>
    </submittedName>
</protein>
<accession>A0A699GZU1</accession>
<dbReference type="CDD" id="cd09272">
    <property type="entry name" value="RNase_HI_RT_Ty1"/>
    <property type="match status" value="1"/>
</dbReference>
<name>A0A699GZU1_TANCI</name>
<proteinExistence type="predicted"/>
<gene>
    <name evidence="1" type="ORF">Tci_264852</name>
</gene>
<organism evidence="1">
    <name type="scientific">Tanacetum cinerariifolium</name>
    <name type="common">Dalmatian daisy</name>
    <name type="synonym">Chrysanthemum cinerariifolium</name>
    <dbReference type="NCBI Taxonomy" id="118510"/>
    <lineage>
        <taxon>Eukaryota</taxon>
        <taxon>Viridiplantae</taxon>
        <taxon>Streptophyta</taxon>
        <taxon>Embryophyta</taxon>
        <taxon>Tracheophyta</taxon>
        <taxon>Spermatophyta</taxon>
        <taxon>Magnoliopsida</taxon>
        <taxon>eudicotyledons</taxon>
        <taxon>Gunneridae</taxon>
        <taxon>Pentapetalae</taxon>
        <taxon>asterids</taxon>
        <taxon>campanulids</taxon>
        <taxon>Asterales</taxon>
        <taxon>Asteraceae</taxon>
        <taxon>Asteroideae</taxon>
        <taxon>Anthemideae</taxon>
        <taxon>Anthemidinae</taxon>
        <taxon>Tanacetum</taxon>
    </lineage>
</organism>